<organism evidence="7 8">
    <name type="scientific">Eptatretus burgeri</name>
    <name type="common">Inshore hagfish</name>
    <dbReference type="NCBI Taxonomy" id="7764"/>
    <lineage>
        <taxon>Eukaryota</taxon>
        <taxon>Metazoa</taxon>
        <taxon>Chordata</taxon>
        <taxon>Craniata</taxon>
        <taxon>Vertebrata</taxon>
        <taxon>Cyclostomata</taxon>
        <taxon>Myxini</taxon>
        <taxon>Myxiniformes</taxon>
        <taxon>Myxinidae</taxon>
        <taxon>Eptatretinae</taxon>
        <taxon>Eptatretus</taxon>
    </lineage>
</organism>
<accession>A0A8C4QTD1</accession>
<evidence type="ECO:0000256" key="5">
    <source>
        <dbReference type="PROSITE-ProRule" id="PRU00023"/>
    </source>
</evidence>
<feature type="repeat" description="ANK" evidence="5">
    <location>
        <begin position="460"/>
        <end position="481"/>
    </location>
</feature>
<dbReference type="Pfam" id="PF12796">
    <property type="entry name" value="Ank_2"/>
    <property type="match status" value="2"/>
</dbReference>
<feature type="region of interest" description="Disordered" evidence="6">
    <location>
        <begin position="40"/>
        <end position="59"/>
    </location>
</feature>
<dbReference type="PANTHER" id="PTHR24168:SF21">
    <property type="entry name" value="KANK, ISOFORM D"/>
    <property type="match status" value="1"/>
</dbReference>
<evidence type="ECO:0000256" key="2">
    <source>
        <dbReference type="ARBA" id="ARBA00022737"/>
    </source>
</evidence>
<evidence type="ECO:0000256" key="4">
    <source>
        <dbReference type="ARBA" id="ARBA00023054"/>
    </source>
</evidence>
<dbReference type="GO" id="GO:0030837">
    <property type="term" value="P:negative regulation of actin filament polymerization"/>
    <property type="evidence" value="ECO:0007669"/>
    <property type="project" value="InterPro"/>
</dbReference>
<reference evidence="7" key="2">
    <citation type="submission" date="2025-09" db="UniProtKB">
        <authorList>
            <consortium name="Ensembl"/>
        </authorList>
    </citation>
    <scope>IDENTIFICATION</scope>
</reference>
<keyword evidence="4" id="KW-0175">Coiled coil</keyword>
<protein>
    <recommendedName>
        <fullName evidence="9">KN motif and ankyrin repeat domain-containing protein 1</fullName>
    </recommendedName>
</protein>
<evidence type="ECO:0000313" key="8">
    <source>
        <dbReference type="Proteomes" id="UP000694388"/>
    </source>
</evidence>
<evidence type="ECO:0000256" key="1">
    <source>
        <dbReference type="ARBA" id="ARBA00022553"/>
    </source>
</evidence>
<dbReference type="PROSITE" id="PS50088">
    <property type="entry name" value="ANK_REPEAT"/>
    <property type="match status" value="3"/>
</dbReference>
<evidence type="ECO:0008006" key="9">
    <source>
        <dbReference type="Google" id="ProtNLM"/>
    </source>
</evidence>
<dbReference type="Proteomes" id="UP000694388">
    <property type="component" value="Unplaced"/>
</dbReference>
<keyword evidence="3 5" id="KW-0040">ANK repeat</keyword>
<proteinExistence type="predicted"/>
<keyword evidence="8" id="KW-1185">Reference proteome</keyword>
<dbReference type="SMART" id="SM00248">
    <property type="entry name" value="ANK"/>
    <property type="match status" value="5"/>
</dbReference>
<name>A0A8C4QTD1_EPTBU</name>
<feature type="repeat" description="ANK" evidence="5">
    <location>
        <begin position="427"/>
        <end position="459"/>
    </location>
</feature>
<keyword evidence="2" id="KW-0677">Repeat</keyword>
<reference evidence="7" key="1">
    <citation type="submission" date="2025-08" db="UniProtKB">
        <authorList>
            <consortium name="Ensembl"/>
        </authorList>
    </citation>
    <scope>IDENTIFICATION</scope>
</reference>
<keyword evidence="1" id="KW-0597">Phosphoprotein</keyword>
<dbReference type="GO" id="GO:0005737">
    <property type="term" value="C:cytoplasm"/>
    <property type="evidence" value="ECO:0007669"/>
    <property type="project" value="TreeGrafter"/>
</dbReference>
<feature type="repeat" description="ANK" evidence="5">
    <location>
        <begin position="355"/>
        <end position="380"/>
    </location>
</feature>
<dbReference type="GeneTree" id="ENSGT00940000154886"/>
<evidence type="ECO:0000256" key="6">
    <source>
        <dbReference type="SAM" id="MobiDB-lite"/>
    </source>
</evidence>
<sequence length="546" mass="57958">MTECKCIGNSFSEVANLSVKTDSPWIQRASECHVPLKQTSKNEVSTTMSKKMESPKSFTERGTNTPFFICLDTGTEVKPEMRTVAVGDGHVRDVGLIGRSRSVGVGTADREGAILRDQAVGDFSSTGTALVGLRTRAVACNTIVAGIDSSNRHNGAVMTERPLLQATYLSNSNNQVELEDANACIFSTNHSSPQNCSAVQSSSPVYDSAAVEVFPEPEGVMNRAEDPVIPKEDGKGSEECFSELSVVADVATSEFDDAAQDMISTSHRFCSSVASPGKAESELYEKIASAGLVLVKNHERNLTEEHAALASLHSEWFGITGQPRARLQDVATMLGAARQISPLLLARLVNQVDASGNTALHYSVSYANFPVVGLLLDTGVCNVDQSNHAGYTALMLASLAAPTRNDDPGIVQRIFSLGNVNTKSSQAGQTALMLAVSHGCADTVRALLSCAADPNVHDDDGSTALMCASEHGHAEVVRLLLAHPSCDATLADNDGSTALSIALEAGHKDIALLLYAHVNYSRTPSPGTPRLGRHMFPSPTRCDPME</sequence>
<dbReference type="InterPro" id="IPR047184">
    <property type="entry name" value="KANK1-4"/>
</dbReference>
<dbReference type="AlphaFoldDB" id="A0A8C4QTD1"/>
<dbReference type="SUPFAM" id="SSF48403">
    <property type="entry name" value="Ankyrin repeat"/>
    <property type="match status" value="1"/>
</dbReference>
<feature type="region of interest" description="Disordered" evidence="6">
    <location>
        <begin position="526"/>
        <end position="546"/>
    </location>
</feature>
<feature type="compositionally biased region" description="Polar residues" evidence="6">
    <location>
        <begin position="40"/>
        <end position="49"/>
    </location>
</feature>
<dbReference type="FunFam" id="1.25.40.20:FF:000017">
    <property type="entry name" value="KN motif and ankyrin repeat domain-containing protein 1"/>
    <property type="match status" value="1"/>
</dbReference>
<evidence type="ECO:0000313" key="7">
    <source>
        <dbReference type="Ensembl" id="ENSEBUP00000019572.1"/>
    </source>
</evidence>
<dbReference type="PROSITE" id="PS50297">
    <property type="entry name" value="ANK_REP_REGION"/>
    <property type="match status" value="3"/>
</dbReference>
<dbReference type="Gene3D" id="1.25.40.20">
    <property type="entry name" value="Ankyrin repeat-containing domain"/>
    <property type="match status" value="1"/>
</dbReference>
<dbReference type="PANTHER" id="PTHR24168">
    <property type="entry name" value="KN MOTIF AND ANKYRIN REPEAT DOMAIN-CONTAINING"/>
    <property type="match status" value="1"/>
</dbReference>
<dbReference type="GO" id="GO:0005856">
    <property type="term" value="C:cytoskeleton"/>
    <property type="evidence" value="ECO:0007669"/>
    <property type="project" value="TreeGrafter"/>
</dbReference>
<evidence type="ECO:0000256" key="3">
    <source>
        <dbReference type="ARBA" id="ARBA00023043"/>
    </source>
</evidence>
<dbReference type="InterPro" id="IPR002110">
    <property type="entry name" value="Ankyrin_rpt"/>
</dbReference>
<dbReference type="Ensembl" id="ENSEBUT00000020147.1">
    <property type="protein sequence ID" value="ENSEBUP00000019572.1"/>
    <property type="gene ID" value="ENSEBUG00000012154.1"/>
</dbReference>
<dbReference type="InterPro" id="IPR036770">
    <property type="entry name" value="Ankyrin_rpt-contain_sf"/>
</dbReference>